<dbReference type="EMBL" id="JH795869">
    <property type="protein sequence ID" value="EJT99574.1"/>
    <property type="molecule type" value="Genomic_DNA"/>
</dbReference>
<gene>
    <name evidence="1" type="ORF">DACRYDRAFT_17246</name>
</gene>
<evidence type="ECO:0008006" key="3">
    <source>
        <dbReference type="Google" id="ProtNLM"/>
    </source>
</evidence>
<protein>
    <recommendedName>
        <fullName evidence="3">F-box domain-containing protein</fullName>
    </recommendedName>
</protein>
<keyword evidence="2" id="KW-1185">Reference proteome</keyword>
<evidence type="ECO:0000313" key="1">
    <source>
        <dbReference type="EMBL" id="EJT99574.1"/>
    </source>
</evidence>
<name>M5FVD7_DACPD</name>
<dbReference type="Gene3D" id="3.80.10.10">
    <property type="entry name" value="Ribonuclease Inhibitor"/>
    <property type="match status" value="1"/>
</dbReference>
<dbReference type="AlphaFoldDB" id="M5FVD7"/>
<dbReference type="OrthoDB" id="10524030at2759"/>
<accession>M5FVD7</accession>
<dbReference type="SUPFAM" id="SSF52047">
    <property type="entry name" value="RNI-like"/>
    <property type="match status" value="1"/>
</dbReference>
<dbReference type="InterPro" id="IPR032675">
    <property type="entry name" value="LRR_dom_sf"/>
</dbReference>
<dbReference type="Proteomes" id="UP000030653">
    <property type="component" value="Unassembled WGS sequence"/>
</dbReference>
<dbReference type="GeneID" id="63686332"/>
<dbReference type="HOGENOM" id="CLU_650565_0_0_1"/>
<organism evidence="1 2">
    <name type="scientific">Dacryopinax primogenitus (strain DJM 731)</name>
    <name type="common">Brown rot fungus</name>
    <dbReference type="NCBI Taxonomy" id="1858805"/>
    <lineage>
        <taxon>Eukaryota</taxon>
        <taxon>Fungi</taxon>
        <taxon>Dikarya</taxon>
        <taxon>Basidiomycota</taxon>
        <taxon>Agaricomycotina</taxon>
        <taxon>Dacrymycetes</taxon>
        <taxon>Dacrymycetales</taxon>
        <taxon>Dacrymycetaceae</taxon>
        <taxon>Dacryopinax</taxon>
    </lineage>
</organism>
<evidence type="ECO:0000313" key="2">
    <source>
        <dbReference type="Proteomes" id="UP000030653"/>
    </source>
</evidence>
<reference evidence="1 2" key="1">
    <citation type="journal article" date="2012" name="Science">
        <title>The Paleozoic origin of enzymatic lignin decomposition reconstructed from 31 fungal genomes.</title>
        <authorList>
            <person name="Floudas D."/>
            <person name="Binder M."/>
            <person name="Riley R."/>
            <person name="Barry K."/>
            <person name="Blanchette R.A."/>
            <person name="Henrissat B."/>
            <person name="Martinez A.T."/>
            <person name="Otillar R."/>
            <person name="Spatafora J.W."/>
            <person name="Yadav J.S."/>
            <person name="Aerts A."/>
            <person name="Benoit I."/>
            <person name="Boyd A."/>
            <person name="Carlson A."/>
            <person name="Copeland A."/>
            <person name="Coutinho P.M."/>
            <person name="de Vries R.P."/>
            <person name="Ferreira P."/>
            <person name="Findley K."/>
            <person name="Foster B."/>
            <person name="Gaskell J."/>
            <person name="Glotzer D."/>
            <person name="Gorecki P."/>
            <person name="Heitman J."/>
            <person name="Hesse C."/>
            <person name="Hori C."/>
            <person name="Igarashi K."/>
            <person name="Jurgens J.A."/>
            <person name="Kallen N."/>
            <person name="Kersten P."/>
            <person name="Kohler A."/>
            <person name="Kuees U."/>
            <person name="Kumar T.K.A."/>
            <person name="Kuo A."/>
            <person name="LaButti K."/>
            <person name="Larrondo L.F."/>
            <person name="Lindquist E."/>
            <person name="Ling A."/>
            <person name="Lombard V."/>
            <person name="Lucas S."/>
            <person name="Lundell T."/>
            <person name="Martin R."/>
            <person name="McLaughlin D.J."/>
            <person name="Morgenstern I."/>
            <person name="Morin E."/>
            <person name="Murat C."/>
            <person name="Nagy L.G."/>
            <person name="Nolan M."/>
            <person name="Ohm R.A."/>
            <person name="Patyshakuliyeva A."/>
            <person name="Rokas A."/>
            <person name="Ruiz-Duenas F.J."/>
            <person name="Sabat G."/>
            <person name="Salamov A."/>
            <person name="Samejima M."/>
            <person name="Schmutz J."/>
            <person name="Slot J.C."/>
            <person name="St John F."/>
            <person name="Stenlid J."/>
            <person name="Sun H."/>
            <person name="Sun S."/>
            <person name="Syed K."/>
            <person name="Tsang A."/>
            <person name="Wiebenga A."/>
            <person name="Young D."/>
            <person name="Pisabarro A."/>
            <person name="Eastwood D.C."/>
            <person name="Martin F."/>
            <person name="Cullen D."/>
            <person name="Grigoriev I.V."/>
            <person name="Hibbett D.S."/>
        </authorList>
    </citation>
    <scope>NUCLEOTIDE SEQUENCE [LARGE SCALE GENOMIC DNA]</scope>
    <source>
        <strain evidence="1 2">DJM-731 SS1</strain>
    </source>
</reference>
<sequence>MPIPNLPDDVLLLILQLLDLSEFHARSAVLYPLLPLALYLVYSLVYANLRLADTDHVALFLAHVRRRLAAPAAGEEATCLAGTRRLMLCLRDRLSPSAYADNCLHSLFSLLPRLKVFKALEAFSSRDLTALNQACGKTLESLELVLASDSLDRPTISSFSTLARLKSLSVTFYGRGRDVRIEFTDLGVLLPQVTYLKIMFIEWHCSALAFFSALTFPSLHFLSLSDTDVTSHPVLQAFFSRHRAALEILDMETRPEPICAWSFEALHTFSSLKKLTLRWVPDPGFCSQIPAALEELCLPLFYCRGRHTIRTTEMASYAKQWNFLDILRARAPRALKKLSGRNVYVGPYSTLLDWTKLLDHGDLVVVRRFMLLAAALEQKNIEFLDWKGERSPRNARWSTEISIANQGESNQPRRVVVLRYSK</sequence>
<proteinExistence type="predicted"/>
<dbReference type="RefSeq" id="XP_040626472.1">
    <property type="nucleotide sequence ID" value="XM_040771270.1"/>
</dbReference>